<sequence length="234" mass="26374">MGLFAAVALVLVFFFVLSPLPDLTPWRSGPPRKPWAAAARQMEVWEKAGIKRSLRFSYVPLEQVSDHLLVAILVGEDINFFHHNGVDFSAWPEAFQQWIEGRRLRGASTITQQLAKNLFLSRERSLTRKLAEVRLAWHLEKQLGKRRILELYVNIAEFGPGIFGAEAASQAYFGCAARDLTPAQAAALAATIPAPTRDNPKTNSARFRARRQVIAERAAHASWLYTLVREAQRR</sequence>
<comment type="caution">
    <text evidence="12">The sequence shown here is derived from an EMBL/GenBank/DDBJ whole genome shotgun (WGS) entry which is preliminary data.</text>
</comment>
<dbReference type="Gene3D" id="1.10.3810.10">
    <property type="entry name" value="Biosynthetic peptidoglycan transglycosylase-like"/>
    <property type="match status" value="1"/>
</dbReference>
<keyword evidence="13" id="KW-1185">Reference proteome</keyword>
<evidence type="ECO:0000256" key="3">
    <source>
        <dbReference type="ARBA" id="ARBA00022676"/>
    </source>
</evidence>
<keyword evidence="8" id="KW-1133">Transmembrane helix</keyword>
<evidence type="ECO:0000313" key="13">
    <source>
        <dbReference type="Proteomes" id="UP000027284"/>
    </source>
</evidence>
<dbReference type="GO" id="GO:0009274">
    <property type="term" value="C:peptidoglycan-based cell wall"/>
    <property type="evidence" value="ECO:0007669"/>
    <property type="project" value="InterPro"/>
</dbReference>
<evidence type="ECO:0000256" key="6">
    <source>
        <dbReference type="ARBA" id="ARBA00022960"/>
    </source>
</evidence>
<keyword evidence="10" id="KW-0961">Cell wall biogenesis/degradation</keyword>
<dbReference type="PANTHER" id="PTHR30400">
    <property type="entry name" value="MONOFUNCTIONAL BIOSYNTHETIC PEPTIDOGLYCAN TRANSGLYCOSYLASE"/>
    <property type="match status" value="1"/>
</dbReference>
<dbReference type="GO" id="GO:0071555">
    <property type="term" value="P:cell wall organization"/>
    <property type="evidence" value="ECO:0007669"/>
    <property type="project" value="UniProtKB-KW"/>
</dbReference>
<evidence type="ECO:0000256" key="9">
    <source>
        <dbReference type="ARBA" id="ARBA00023136"/>
    </source>
</evidence>
<keyword evidence="7" id="KW-0573">Peptidoglycan synthesis</keyword>
<dbReference type="NCBIfam" id="TIGR02070">
    <property type="entry name" value="mono_pep_trsgly"/>
    <property type="match status" value="1"/>
</dbReference>
<dbReference type="PANTHER" id="PTHR30400:SF0">
    <property type="entry name" value="BIOSYNTHETIC PEPTIDOGLYCAN TRANSGLYCOSYLASE"/>
    <property type="match status" value="1"/>
</dbReference>
<dbReference type="EMBL" id="JMFG01000015">
    <property type="protein sequence ID" value="KDA53958.1"/>
    <property type="molecule type" value="Genomic_DNA"/>
</dbReference>
<proteinExistence type="predicted"/>
<dbReference type="AlphaFoldDB" id="A0A062XT19"/>
<dbReference type="SUPFAM" id="SSF53955">
    <property type="entry name" value="Lysozyme-like"/>
    <property type="match status" value="1"/>
</dbReference>
<dbReference type="Pfam" id="PF00912">
    <property type="entry name" value="Transgly"/>
    <property type="match status" value="1"/>
</dbReference>
<gene>
    <name evidence="12" type="ORF">EG19_01810</name>
</gene>
<dbReference type="InterPro" id="IPR011812">
    <property type="entry name" value="Pep_trsgly"/>
</dbReference>
<keyword evidence="3" id="KW-0328">Glycosyltransferase</keyword>
<dbReference type="InterPro" id="IPR001264">
    <property type="entry name" value="Glyco_trans_51"/>
</dbReference>
<evidence type="ECO:0000313" key="12">
    <source>
        <dbReference type="EMBL" id="KDA53958.1"/>
    </source>
</evidence>
<keyword evidence="5" id="KW-0812">Transmembrane</keyword>
<keyword evidence="6" id="KW-0133">Cell shape</keyword>
<protein>
    <recommendedName>
        <fullName evidence="11">Glycosyl transferase family 51 domain-containing protein</fullName>
    </recommendedName>
</protein>
<feature type="domain" description="Glycosyl transferase family 51" evidence="11">
    <location>
        <begin position="53"/>
        <end position="217"/>
    </location>
</feature>
<dbReference type="InterPro" id="IPR036950">
    <property type="entry name" value="PBP_transglycosylase"/>
</dbReference>
<dbReference type="InterPro" id="IPR023346">
    <property type="entry name" value="Lysozyme-like_dom_sf"/>
</dbReference>
<organism evidence="12 13">
    <name type="scientific">Thermoanaerobaculum aquaticum</name>
    <dbReference type="NCBI Taxonomy" id="1312852"/>
    <lineage>
        <taxon>Bacteria</taxon>
        <taxon>Pseudomonadati</taxon>
        <taxon>Acidobacteriota</taxon>
        <taxon>Thermoanaerobaculia</taxon>
        <taxon>Thermoanaerobaculales</taxon>
        <taxon>Thermoanaerobaculaceae</taxon>
        <taxon>Thermoanaerobaculum</taxon>
    </lineage>
</organism>
<evidence type="ECO:0000259" key="11">
    <source>
        <dbReference type="Pfam" id="PF00912"/>
    </source>
</evidence>
<keyword evidence="4" id="KW-0808">Transferase</keyword>
<dbReference type="GO" id="GO:0016763">
    <property type="term" value="F:pentosyltransferase activity"/>
    <property type="evidence" value="ECO:0007669"/>
    <property type="project" value="InterPro"/>
</dbReference>
<keyword evidence="9" id="KW-0472">Membrane</keyword>
<keyword evidence="1" id="KW-1003">Cell membrane</keyword>
<evidence type="ECO:0000256" key="5">
    <source>
        <dbReference type="ARBA" id="ARBA00022692"/>
    </source>
</evidence>
<name>A0A062XT19_9BACT</name>
<dbReference type="Proteomes" id="UP000027284">
    <property type="component" value="Unassembled WGS sequence"/>
</dbReference>
<evidence type="ECO:0000256" key="8">
    <source>
        <dbReference type="ARBA" id="ARBA00022989"/>
    </source>
</evidence>
<evidence type="ECO:0000256" key="4">
    <source>
        <dbReference type="ARBA" id="ARBA00022679"/>
    </source>
</evidence>
<evidence type="ECO:0000256" key="1">
    <source>
        <dbReference type="ARBA" id="ARBA00022475"/>
    </source>
</evidence>
<dbReference type="GO" id="GO:0016020">
    <property type="term" value="C:membrane"/>
    <property type="evidence" value="ECO:0007669"/>
    <property type="project" value="InterPro"/>
</dbReference>
<dbReference type="GO" id="GO:0009252">
    <property type="term" value="P:peptidoglycan biosynthetic process"/>
    <property type="evidence" value="ECO:0007669"/>
    <property type="project" value="UniProtKB-KW"/>
</dbReference>
<keyword evidence="2" id="KW-0997">Cell inner membrane</keyword>
<accession>A0A062XT19</accession>
<reference evidence="12 13" key="1">
    <citation type="submission" date="2014-04" db="EMBL/GenBank/DDBJ databases">
        <title>The Genome Sequence of Thermoanaerobaculum aquaticum MP-01, The First Cultivated Group 23 Acidobacterium.</title>
        <authorList>
            <person name="Stamps B.W."/>
            <person name="Losey N.A."/>
            <person name="Lawson P.A."/>
            <person name="Stevenson B.S."/>
        </authorList>
    </citation>
    <scope>NUCLEOTIDE SEQUENCE [LARGE SCALE GENOMIC DNA]</scope>
    <source>
        <strain evidence="12 13">MP-01</strain>
    </source>
</reference>
<evidence type="ECO:0000256" key="7">
    <source>
        <dbReference type="ARBA" id="ARBA00022984"/>
    </source>
</evidence>
<evidence type="ECO:0000256" key="10">
    <source>
        <dbReference type="ARBA" id="ARBA00023316"/>
    </source>
</evidence>
<dbReference type="GO" id="GO:0008360">
    <property type="term" value="P:regulation of cell shape"/>
    <property type="evidence" value="ECO:0007669"/>
    <property type="project" value="UniProtKB-KW"/>
</dbReference>
<evidence type="ECO:0000256" key="2">
    <source>
        <dbReference type="ARBA" id="ARBA00022519"/>
    </source>
</evidence>
<dbReference type="STRING" id="1312852.EG19_01810"/>